<comment type="caution">
    <text evidence="1">The sequence shown here is derived from an EMBL/GenBank/DDBJ whole genome shotgun (WGS) entry which is preliminary data.</text>
</comment>
<dbReference type="Gene3D" id="1.10.10.10">
    <property type="entry name" value="Winged helix-like DNA-binding domain superfamily/Winged helix DNA-binding domain"/>
    <property type="match status" value="1"/>
</dbReference>
<dbReference type="STRING" id="229921.ADN01_03410"/>
<dbReference type="AlphaFoldDB" id="A0A0P6YZS1"/>
<dbReference type="InterPro" id="IPR036388">
    <property type="entry name" value="WH-like_DNA-bd_sf"/>
</dbReference>
<protein>
    <submittedName>
        <fullName evidence="1">Uncharacterized protein</fullName>
    </submittedName>
</protein>
<organism evidence="1 2">
    <name type="scientific">Levilinea saccharolytica</name>
    <dbReference type="NCBI Taxonomy" id="229921"/>
    <lineage>
        <taxon>Bacteria</taxon>
        <taxon>Bacillati</taxon>
        <taxon>Chloroflexota</taxon>
        <taxon>Anaerolineae</taxon>
        <taxon>Anaerolineales</taxon>
        <taxon>Anaerolineaceae</taxon>
        <taxon>Levilinea</taxon>
    </lineage>
</organism>
<dbReference type="OrthoDB" id="9895153at2"/>
<dbReference type="EMBL" id="LGCM01000014">
    <property type="protein sequence ID" value="KPL89932.1"/>
    <property type="molecule type" value="Genomic_DNA"/>
</dbReference>
<keyword evidence="2" id="KW-1185">Reference proteome</keyword>
<reference evidence="1 2" key="1">
    <citation type="submission" date="2015-07" db="EMBL/GenBank/DDBJ databases">
        <title>Genome sequence of Levilinea saccharolytica DSM 16555.</title>
        <authorList>
            <person name="Hemp J."/>
            <person name="Ward L.M."/>
            <person name="Pace L.A."/>
            <person name="Fischer W.W."/>
        </authorList>
    </citation>
    <scope>NUCLEOTIDE SEQUENCE [LARGE SCALE GENOMIC DNA]</scope>
    <source>
        <strain evidence="1 2">KIBI-1</strain>
    </source>
</reference>
<evidence type="ECO:0000313" key="2">
    <source>
        <dbReference type="Proteomes" id="UP000050501"/>
    </source>
</evidence>
<accession>A0A0P6YZS1</accession>
<proteinExistence type="predicted"/>
<gene>
    <name evidence="1" type="ORF">ADN01_03410</name>
</gene>
<dbReference type="Proteomes" id="UP000050501">
    <property type="component" value="Unassembled WGS sequence"/>
</dbReference>
<dbReference type="RefSeq" id="WP_062416893.1">
    <property type="nucleotide sequence ID" value="NZ_DF967974.1"/>
</dbReference>
<evidence type="ECO:0000313" key="1">
    <source>
        <dbReference type="EMBL" id="KPL89932.1"/>
    </source>
</evidence>
<sequence length="282" mass="31883">MLREEVLGPRGRLAELMGQKDVYQAILSDALFEKRVQRQQEFKVWLSSRLQIFGYHDLPFGAVADGSKKIDQQFDFSIKGTPAQFGVMLRQFALTLRSKANYQRLACQILLPGGRKDAGSIPPDANPIEAKISLDKNRLSIHAHILPSAGTLLRIRLTGERTLWDLWDAIREELEKLGWFSLPEIPEVTASTTPQAVTSTEAQSQPANPTAEIWMTIPDVGPNREILRHWHKGLTCEQIAVRVSLSRKTVLNRINKLRKGYGAEVVPYRKSNYIKDSKKKLS</sequence>
<name>A0A0P6YZS1_9CHLR</name>